<organism evidence="1">
    <name type="scientific">Hexamita inflata</name>
    <dbReference type="NCBI Taxonomy" id="28002"/>
    <lineage>
        <taxon>Eukaryota</taxon>
        <taxon>Metamonada</taxon>
        <taxon>Diplomonadida</taxon>
        <taxon>Hexamitidae</taxon>
        <taxon>Hexamitinae</taxon>
        <taxon>Hexamita</taxon>
    </lineage>
</organism>
<reference evidence="2 3" key="2">
    <citation type="submission" date="2024-07" db="EMBL/GenBank/DDBJ databases">
        <authorList>
            <person name="Akdeniz Z."/>
        </authorList>
    </citation>
    <scope>NUCLEOTIDE SEQUENCE [LARGE SCALE GENOMIC DNA]</scope>
</reference>
<keyword evidence="3" id="KW-1185">Reference proteome</keyword>
<dbReference type="EMBL" id="CATOUU010000969">
    <property type="protein sequence ID" value="CAI9963673.1"/>
    <property type="molecule type" value="Genomic_DNA"/>
</dbReference>
<dbReference type="Proteomes" id="UP001642409">
    <property type="component" value="Unassembled WGS sequence"/>
</dbReference>
<accession>A0AA86VDS2</accession>
<evidence type="ECO:0000313" key="3">
    <source>
        <dbReference type="Proteomes" id="UP001642409"/>
    </source>
</evidence>
<dbReference type="EMBL" id="CAXDID020000085">
    <property type="protein sequence ID" value="CAL6020442.1"/>
    <property type="molecule type" value="Genomic_DNA"/>
</dbReference>
<sequence>MERAVAKKAQEHTLIQSVWKRRENYQRPRDRKEFPNKSACNACADLFICITTKLLEQTAPHRPSNCQRYSLHSINNIITLPRWFFTDGSTWRRHNGQSGTYLINPNGRSEHFSQTSASCQNQKAATHSYTVSVTCGHQKQLSSSAFQVSLQLRHQTCSVLQNKRQRHIQSRIKILNYINVGSHYSGKRTRLHLRCSQSLFRRPRFQIIHTTALSQICTFLKTEDRPFRFQYKPTLCSQPPLNKQSRCFRLNSPQDASFKVFSSVRLIYARPKWKSRGQKSDKNATDQSVWKRHEGIERALGAGEVLKSNLSIRVPQFDLAACTTKTTQINGASLSCSLSTCGHFIIHLNSKTKMVRSANQRFSVLVIL</sequence>
<comment type="caution">
    <text evidence="1">The sequence shown here is derived from an EMBL/GenBank/DDBJ whole genome shotgun (WGS) entry which is preliminary data.</text>
</comment>
<reference evidence="1" key="1">
    <citation type="submission" date="2023-06" db="EMBL/GenBank/DDBJ databases">
        <authorList>
            <person name="Kurt Z."/>
        </authorList>
    </citation>
    <scope>NUCLEOTIDE SEQUENCE</scope>
</reference>
<name>A0AA86VDS2_9EUKA</name>
<dbReference type="AlphaFoldDB" id="A0AA86VDS2"/>
<evidence type="ECO:0000313" key="1">
    <source>
        <dbReference type="EMBL" id="CAI9963673.1"/>
    </source>
</evidence>
<proteinExistence type="predicted"/>
<evidence type="ECO:0000313" key="2">
    <source>
        <dbReference type="EMBL" id="CAL6020442.1"/>
    </source>
</evidence>
<protein>
    <submittedName>
        <fullName evidence="2">Hypothetical_protein</fullName>
    </submittedName>
</protein>
<gene>
    <name evidence="2" type="ORF">HINF_LOCUS27463</name>
    <name evidence="1" type="ORF">HINF_LOCUS51318</name>
</gene>